<evidence type="ECO:0000313" key="7">
    <source>
        <dbReference type="EnsemblMetazoa" id="XP_030828167"/>
    </source>
</evidence>
<evidence type="ECO:0000313" key="8">
    <source>
        <dbReference type="Proteomes" id="UP000007110"/>
    </source>
</evidence>
<dbReference type="Proteomes" id="UP000007110">
    <property type="component" value="Unassembled WGS sequence"/>
</dbReference>
<evidence type="ECO:0000256" key="3">
    <source>
        <dbReference type="ARBA" id="ARBA00022737"/>
    </source>
</evidence>
<dbReference type="InterPro" id="IPR045166">
    <property type="entry name" value="Spp2-like"/>
</dbReference>
<feature type="compositionally biased region" description="Basic and acidic residues" evidence="5">
    <location>
        <begin position="401"/>
        <end position="479"/>
    </location>
</feature>
<evidence type="ECO:0000256" key="1">
    <source>
        <dbReference type="ARBA" id="ARBA00004123"/>
    </source>
</evidence>
<feature type="compositionally biased region" description="Basic and acidic residues" evidence="5">
    <location>
        <begin position="79"/>
        <end position="111"/>
    </location>
</feature>
<dbReference type="Pfam" id="PF12656">
    <property type="entry name" value="G-patch_2"/>
    <property type="match status" value="1"/>
</dbReference>
<feature type="compositionally biased region" description="Basic and acidic residues" evidence="5">
    <location>
        <begin position="239"/>
        <end position="249"/>
    </location>
</feature>
<reference evidence="7" key="2">
    <citation type="submission" date="2021-01" db="UniProtKB">
        <authorList>
            <consortium name="EnsemblMetazoa"/>
        </authorList>
    </citation>
    <scope>IDENTIFICATION</scope>
</reference>
<comment type="similarity">
    <text evidence="2">Belongs to the MOS2 family.</text>
</comment>
<dbReference type="GO" id="GO:0000398">
    <property type="term" value="P:mRNA splicing, via spliceosome"/>
    <property type="evidence" value="ECO:0000318"/>
    <property type="project" value="GO_Central"/>
</dbReference>
<dbReference type="PANTHER" id="PTHR15818">
    <property type="entry name" value="G PATCH AND KOW-CONTAINING"/>
    <property type="match status" value="1"/>
</dbReference>
<dbReference type="Gene3D" id="2.30.30.140">
    <property type="match status" value="1"/>
</dbReference>
<organism evidence="7 8">
    <name type="scientific">Strongylocentrotus purpuratus</name>
    <name type="common">Purple sea urchin</name>
    <dbReference type="NCBI Taxonomy" id="7668"/>
    <lineage>
        <taxon>Eukaryota</taxon>
        <taxon>Metazoa</taxon>
        <taxon>Echinodermata</taxon>
        <taxon>Eleutherozoa</taxon>
        <taxon>Echinozoa</taxon>
        <taxon>Echinoidea</taxon>
        <taxon>Euechinoidea</taxon>
        <taxon>Echinacea</taxon>
        <taxon>Camarodonta</taxon>
        <taxon>Echinidea</taxon>
        <taxon>Strongylocentrotidae</taxon>
        <taxon>Strongylocentrotus</taxon>
    </lineage>
</organism>
<feature type="region of interest" description="Disordered" evidence="5">
    <location>
        <begin position="1"/>
        <end position="23"/>
    </location>
</feature>
<feature type="compositionally biased region" description="Basic and acidic residues" evidence="5">
    <location>
        <begin position="36"/>
        <end position="50"/>
    </location>
</feature>
<dbReference type="InParanoid" id="A0A7M7MXV5"/>
<dbReference type="InterPro" id="IPR000467">
    <property type="entry name" value="G_patch_dom"/>
</dbReference>
<dbReference type="InterPro" id="IPR026822">
    <property type="entry name" value="Spp2/MOS2_G-patch"/>
</dbReference>
<comment type="subcellular location">
    <subcellularLocation>
        <location evidence="1">Nucleus</location>
    </subcellularLocation>
</comment>
<dbReference type="Gene3D" id="2.30.30.30">
    <property type="match status" value="1"/>
</dbReference>
<accession>A0A7M7MXV5</accession>
<sequence length="606" mass="70115">MEDSDQRKENDEGEKRGGFSFSFAKKIQETKTLEVKNIGDAEISKSKTKTDYILSLDSNKVTSVIPQEKPKALVIPLIKRNEWQTKKGSEQDDGEKKKRPADTSEKDAEQRSKKKKDDRKPSSSADSLESEAVKEIMEDVSRYSEKWDDRGTEDLNLTIPLLMQNKVPDGFETDDRLDVSIRPDTANEANYEEVPIEQFGMAMLRGMGWKEGEGIGKGLKKVVEPIEVTLRPKGQGLGADRRPGDALDAKRKRRRKPGEPAVKAEEEEPKGFAKGAYLLVCSGPHKNLYGMIEGVDEDNSRVVIKFALNNQSATLSQFAVQLVSKEDYKRYSKDLGKFSRGHDELKKREEDKSQDGSDSDRKKHKHRDDKERTGDSSRHDKHSRDKRKEDEDRTEKHSKRDRYDDRERDQNGERQRDRHGRSRDDRGRDDEDNVRSRSKDDRHRHRDDDRRDSSRRKEEREDRSTKHHSDNDKHSRSSSEKTTYWLRPDLRVRFIDATYKKGRYYNVKVKVIDVITRDTCTCQTDDGGLIEDVHQSMLETLIPKTDPAYIMVVNGKYKGQIGTVLKKDKAKCQADVQLLREREKIIKMDYDIICEFAGNLHDEEDY</sequence>
<evidence type="ECO:0000256" key="2">
    <source>
        <dbReference type="ARBA" id="ARBA00010966"/>
    </source>
</evidence>
<dbReference type="InterPro" id="IPR005824">
    <property type="entry name" value="KOW"/>
</dbReference>
<feature type="compositionally biased region" description="Basic and acidic residues" evidence="5">
    <location>
        <begin position="1"/>
        <end position="17"/>
    </location>
</feature>
<dbReference type="PANTHER" id="PTHR15818:SF2">
    <property type="entry name" value="G-PATCH DOMAIN AND KOW MOTIFS-CONTAINING PROTEIN"/>
    <property type="match status" value="1"/>
</dbReference>
<dbReference type="CDD" id="cd13153">
    <property type="entry name" value="KOW_GPKOW_B"/>
    <property type="match status" value="1"/>
</dbReference>
<dbReference type="SMART" id="SM00739">
    <property type="entry name" value="KOW"/>
    <property type="match status" value="2"/>
</dbReference>
<feature type="compositionally biased region" description="Basic and acidic residues" evidence="5">
    <location>
        <begin position="368"/>
        <end position="395"/>
    </location>
</feature>
<feature type="compositionally biased region" description="Basic and acidic residues" evidence="5">
    <location>
        <begin position="342"/>
        <end position="361"/>
    </location>
</feature>
<dbReference type="KEGG" id="spu:590456"/>
<dbReference type="OMA" id="CINTAKY"/>
<feature type="region of interest" description="Disordered" evidence="5">
    <location>
        <begin position="233"/>
        <end position="268"/>
    </location>
</feature>
<dbReference type="FunCoup" id="A0A7M7MXV5">
    <property type="interactions" value="1370"/>
</dbReference>
<proteinExistence type="inferred from homology"/>
<dbReference type="SMART" id="SM00443">
    <property type="entry name" value="G_patch"/>
    <property type="match status" value="1"/>
</dbReference>
<dbReference type="GeneID" id="590456"/>
<reference evidence="8" key="1">
    <citation type="submission" date="2015-02" db="EMBL/GenBank/DDBJ databases">
        <title>Genome sequencing for Strongylocentrotus purpuratus.</title>
        <authorList>
            <person name="Murali S."/>
            <person name="Liu Y."/>
            <person name="Vee V."/>
            <person name="English A."/>
            <person name="Wang M."/>
            <person name="Skinner E."/>
            <person name="Han Y."/>
            <person name="Muzny D.M."/>
            <person name="Worley K.C."/>
            <person name="Gibbs R.A."/>
        </authorList>
    </citation>
    <scope>NUCLEOTIDE SEQUENCE</scope>
</reference>
<keyword evidence="8" id="KW-1185">Reference proteome</keyword>
<feature type="domain" description="G-patch" evidence="6">
    <location>
        <begin position="196"/>
        <end position="242"/>
    </location>
</feature>
<keyword evidence="3" id="KW-0677">Repeat</keyword>
<dbReference type="RefSeq" id="XP_030828167.1">
    <property type="nucleotide sequence ID" value="XM_030972307.1"/>
</dbReference>
<dbReference type="PROSITE" id="PS50174">
    <property type="entry name" value="G_PATCH"/>
    <property type="match status" value="1"/>
</dbReference>
<dbReference type="GO" id="GO:0005681">
    <property type="term" value="C:spliceosomal complex"/>
    <property type="evidence" value="ECO:0000318"/>
    <property type="project" value="GO_Central"/>
</dbReference>
<dbReference type="InterPro" id="IPR041993">
    <property type="entry name" value="GPKOW_KOW1"/>
</dbReference>
<dbReference type="Pfam" id="PF00467">
    <property type="entry name" value="KOW"/>
    <property type="match status" value="1"/>
</dbReference>
<dbReference type="InterPro" id="IPR014722">
    <property type="entry name" value="Rib_uL2_dom2"/>
</dbReference>
<evidence type="ECO:0000256" key="4">
    <source>
        <dbReference type="ARBA" id="ARBA00023242"/>
    </source>
</evidence>
<evidence type="ECO:0000259" key="6">
    <source>
        <dbReference type="PROSITE" id="PS50174"/>
    </source>
</evidence>
<dbReference type="InterPro" id="IPR041994">
    <property type="entry name" value="GPKOW_KOW2"/>
</dbReference>
<dbReference type="CDD" id="cd13152">
    <property type="entry name" value="KOW_GPKOW_A"/>
    <property type="match status" value="1"/>
</dbReference>
<evidence type="ECO:0000256" key="5">
    <source>
        <dbReference type="SAM" id="MobiDB-lite"/>
    </source>
</evidence>
<dbReference type="Pfam" id="PF25088">
    <property type="entry name" value="GPKOW_C"/>
    <property type="match status" value="1"/>
</dbReference>
<keyword evidence="4" id="KW-0539">Nucleus</keyword>
<dbReference type="GO" id="GO:0003676">
    <property type="term" value="F:nucleic acid binding"/>
    <property type="evidence" value="ECO:0007669"/>
    <property type="project" value="InterPro"/>
</dbReference>
<feature type="compositionally biased region" description="Polar residues" evidence="5">
    <location>
        <begin position="56"/>
        <end position="65"/>
    </location>
</feature>
<feature type="region of interest" description="Disordered" evidence="5">
    <location>
        <begin position="342"/>
        <end position="481"/>
    </location>
</feature>
<dbReference type="AlphaFoldDB" id="A0A7M7MXV5"/>
<feature type="region of interest" description="Disordered" evidence="5">
    <location>
        <begin position="36"/>
        <end position="133"/>
    </location>
</feature>
<name>A0A7M7MXV5_STRPU</name>
<protein>
    <recommendedName>
        <fullName evidence="6">G-patch domain-containing protein</fullName>
    </recommendedName>
</protein>
<dbReference type="OrthoDB" id="5577072at2759"/>
<dbReference type="EnsemblMetazoa" id="XM_030972307">
    <property type="protein sequence ID" value="XP_030828167"/>
    <property type="gene ID" value="LOC590456"/>
</dbReference>